<dbReference type="InterPro" id="IPR043129">
    <property type="entry name" value="ATPase_NBD"/>
</dbReference>
<proteinExistence type="inferred from homology"/>
<dbReference type="STRING" id="1054147.F4PLX0"/>
<evidence type="ECO:0000313" key="4">
    <source>
        <dbReference type="EMBL" id="EGG23524.1"/>
    </source>
</evidence>
<protein>
    <submittedName>
        <fullName evidence="4">Hsc70-4</fullName>
    </submittedName>
</protein>
<dbReference type="SUPFAM" id="SSF53067">
    <property type="entry name" value="Actin-like ATPase domain"/>
    <property type="match status" value="2"/>
</dbReference>
<dbReference type="PROSITE" id="PS01036">
    <property type="entry name" value="HSP70_3"/>
    <property type="match status" value="1"/>
</dbReference>
<dbReference type="Gene3D" id="3.30.420.40">
    <property type="match status" value="5"/>
</dbReference>
<dbReference type="OrthoDB" id="30178at2759"/>
<dbReference type="KEGG" id="dfa:DFA_05657"/>
<keyword evidence="3" id="KW-0067">ATP-binding</keyword>
<dbReference type="FunFam" id="3.30.30.30:FF:000001">
    <property type="entry name" value="heat shock 70 kDa protein-like"/>
    <property type="match status" value="1"/>
</dbReference>
<dbReference type="InterPro" id="IPR018181">
    <property type="entry name" value="Heat_shock_70_CS"/>
</dbReference>
<dbReference type="GO" id="GO:0140662">
    <property type="term" value="F:ATP-dependent protein folding chaperone"/>
    <property type="evidence" value="ECO:0007669"/>
    <property type="project" value="InterPro"/>
</dbReference>
<dbReference type="RefSeq" id="XP_004361375.1">
    <property type="nucleotide sequence ID" value="XM_004361318.1"/>
</dbReference>
<keyword evidence="5" id="KW-1185">Reference proteome</keyword>
<dbReference type="Proteomes" id="UP000007797">
    <property type="component" value="Unassembled WGS sequence"/>
</dbReference>
<gene>
    <name evidence="4" type="ORF">DFA_05657</name>
</gene>
<reference evidence="5" key="1">
    <citation type="journal article" date="2011" name="Genome Res.">
        <title>Phylogeny-wide analysis of social amoeba genomes highlights ancient origins for complex intercellular communication.</title>
        <authorList>
            <person name="Heidel A.J."/>
            <person name="Lawal H.M."/>
            <person name="Felder M."/>
            <person name="Schilde C."/>
            <person name="Helps N.R."/>
            <person name="Tunggal B."/>
            <person name="Rivero F."/>
            <person name="John U."/>
            <person name="Schleicher M."/>
            <person name="Eichinger L."/>
            <person name="Platzer M."/>
            <person name="Noegel A.A."/>
            <person name="Schaap P."/>
            <person name="Gloeckner G."/>
        </authorList>
    </citation>
    <scope>NUCLEOTIDE SEQUENCE [LARGE SCALE GENOMIC DNA]</scope>
    <source>
        <strain evidence="5">SH3</strain>
    </source>
</reference>
<dbReference type="AlphaFoldDB" id="F4PLX0"/>
<dbReference type="PROSITE" id="PS00297">
    <property type="entry name" value="HSP70_1"/>
    <property type="match status" value="1"/>
</dbReference>
<dbReference type="FunFam" id="3.90.640.10:FF:000134">
    <property type="entry name" value="Heat shock cognate 71 kDa protein"/>
    <property type="match status" value="1"/>
</dbReference>
<evidence type="ECO:0000313" key="5">
    <source>
        <dbReference type="Proteomes" id="UP000007797"/>
    </source>
</evidence>
<name>F4PLX0_CACFS</name>
<dbReference type="Pfam" id="PF00012">
    <property type="entry name" value="HSP70"/>
    <property type="match status" value="2"/>
</dbReference>
<dbReference type="OMA" id="GGMFITR"/>
<dbReference type="GO" id="GO:0005524">
    <property type="term" value="F:ATP binding"/>
    <property type="evidence" value="ECO:0007669"/>
    <property type="project" value="UniProtKB-KW"/>
</dbReference>
<accession>F4PLX0</accession>
<dbReference type="EMBL" id="GL883008">
    <property type="protein sequence ID" value="EGG23524.1"/>
    <property type="molecule type" value="Genomic_DNA"/>
</dbReference>
<evidence type="ECO:0000256" key="3">
    <source>
        <dbReference type="ARBA" id="ARBA00022840"/>
    </source>
</evidence>
<organism evidence="4 5">
    <name type="scientific">Cavenderia fasciculata</name>
    <name type="common">Slime mold</name>
    <name type="synonym">Dictyostelium fasciculatum</name>
    <dbReference type="NCBI Taxonomy" id="261658"/>
    <lineage>
        <taxon>Eukaryota</taxon>
        <taxon>Amoebozoa</taxon>
        <taxon>Evosea</taxon>
        <taxon>Eumycetozoa</taxon>
        <taxon>Dictyostelia</taxon>
        <taxon>Acytosteliales</taxon>
        <taxon>Cavenderiaceae</taxon>
        <taxon>Cavenderia</taxon>
    </lineage>
</organism>
<dbReference type="Gene3D" id="3.90.640.10">
    <property type="entry name" value="Actin, Chain A, domain 4"/>
    <property type="match status" value="1"/>
</dbReference>
<dbReference type="FunFam" id="3.30.420.40:FF:000028">
    <property type="entry name" value="heat shock 70 kDa protein-like"/>
    <property type="match status" value="1"/>
</dbReference>
<sequence>MEDKKEEIKYFLMISIGIDLGTTYSCVSVWQKDRVEIIPNDQGNRTTPSYVAFNDSIVVGENAKIQATLNPTNTIFDVKRLIGRKFSDSIVQSNIKYWPFKVVQKQGDKPYIQSTVTDAVITVPAYFNDAQRQATKDAAVIAKLNVQCIINEPTAAIIAYGLEKKNKLVIEKTILIFNLGGCTFDVSILSVKDGGVFEIKASAGDLHLGGVDFDNRMVSYFIKEFKDKYKKELTTNHRAINRLRSSCERAKRTLSSSTQASIEIVSIMGVAKALSDAKLDKQSIHEIILVGGSTRIPKIQSLLQHLFCGIPIYKSIDPDQVIAYGATIQATIINNNNNNNN</sequence>
<keyword evidence="2" id="KW-0547">Nucleotide-binding</keyword>
<evidence type="ECO:0000256" key="1">
    <source>
        <dbReference type="ARBA" id="ARBA00007381"/>
    </source>
</evidence>
<dbReference type="InterPro" id="IPR013126">
    <property type="entry name" value="Hsp_70_fam"/>
</dbReference>
<evidence type="ECO:0000256" key="2">
    <source>
        <dbReference type="ARBA" id="ARBA00022741"/>
    </source>
</evidence>
<dbReference type="PANTHER" id="PTHR19375">
    <property type="entry name" value="HEAT SHOCK PROTEIN 70KDA"/>
    <property type="match status" value="1"/>
</dbReference>
<comment type="similarity">
    <text evidence="1">Belongs to the heat shock protein 70 family.</text>
</comment>
<dbReference type="PRINTS" id="PR00301">
    <property type="entry name" value="HEATSHOCK70"/>
</dbReference>
<dbReference type="GeneID" id="14875540"/>